<dbReference type="GeneID" id="14875460"/>
<feature type="transmembrane region" description="Helical" evidence="2">
    <location>
        <begin position="1588"/>
        <end position="1609"/>
    </location>
</feature>
<evidence type="ECO:0000313" key="4">
    <source>
        <dbReference type="Proteomes" id="UP000007797"/>
    </source>
</evidence>
<reference evidence="4" key="1">
    <citation type="journal article" date="2011" name="Genome Res.">
        <title>Phylogeny-wide analysis of social amoeba genomes highlights ancient origins for complex intercellular communication.</title>
        <authorList>
            <person name="Heidel A.J."/>
            <person name="Lawal H.M."/>
            <person name="Felder M."/>
            <person name="Schilde C."/>
            <person name="Helps N.R."/>
            <person name="Tunggal B."/>
            <person name="Rivero F."/>
            <person name="John U."/>
            <person name="Schleicher M."/>
            <person name="Eichinger L."/>
            <person name="Platzer M."/>
            <person name="Noegel A.A."/>
            <person name="Schaap P."/>
            <person name="Gloeckner G."/>
        </authorList>
    </citation>
    <scope>NUCLEOTIDE SEQUENCE [LARGE SCALE GENOMIC DNA]</scope>
    <source>
        <strain evidence="4">SH3</strain>
    </source>
</reference>
<protein>
    <recommendedName>
        <fullName evidence="5">THH1/TOM1/TOM3 domain-containing protein</fullName>
    </recommendedName>
</protein>
<feature type="region of interest" description="Disordered" evidence="1">
    <location>
        <begin position="1753"/>
        <end position="1802"/>
    </location>
</feature>
<dbReference type="PANTHER" id="PTHR32102:SF17">
    <property type="entry name" value="THH1_TOM1_TOM3 DOMAIN-CONTAINING PROTEIN"/>
    <property type="match status" value="1"/>
</dbReference>
<keyword evidence="2" id="KW-1133">Transmembrane helix</keyword>
<feature type="transmembrane region" description="Helical" evidence="2">
    <location>
        <begin position="1544"/>
        <end position="1568"/>
    </location>
</feature>
<gene>
    <name evidence="3" type="ORF">DFA_05485</name>
</gene>
<organism evidence="3 4">
    <name type="scientific">Cavenderia fasciculata</name>
    <name type="common">Slime mold</name>
    <name type="synonym">Dictyostelium fasciculatum</name>
    <dbReference type="NCBI Taxonomy" id="261658"/>
    <lineage>
        <taxon>Eukaryota</taxon>
        <taxon>Amoebozoa</taxon>
        <taxon>Evosea</taxon>
        <taxon>Eumycetozoa</taxon>
        <taxon>Dictyostelia</taxon>
        <taxon>Acytosteliales</taxon>
        <taxon>Cavenderiaceae</taxon>
        <taxon>Cavenderia</taxon>
    </lineage>
</organism>
<feature type="transmembrane region" description="Helical" evidence="2">
    <location>
        <begin position="1472"/>
        <end position="1497"/>
    </location>
</feature>
<name>F4PLD1_CACFS</name>
<dbReference type="PANTHER" id="PTHR32102">
    <property type="entry name" value="DUF1084 DOMAIN-CONTAINING PROTEIN-RELATED"/>
    <property type="match status" value="1"/>
</dbReference>
<evidence type="ECO:0000313" key="3">
    <source>
        <dbReference type="EMBL" id="EGG23353.1"/>
    </source>
</evidence>
<evidence type="ECO:0000256" key="2">
    <source>
        <dbReference type="SAM" id="Phobius"/>
    </source>
</evidence>
<dbReference type="Proteomes" id="UP000007797">
    <property type="component" value="Unassembled WGS sequence"/>
</dbReference>
<feature type="transmembrane region" description="Helical" evidence="2">
    <location>
        <begin position="1710"/>
        <end position="1729"/>
    </location>
</feature>
<feature type="compositionally biased region" description="Low complexity" evidence="1">
    <location>
        <begin position="1762"/>
        <end position="1784"/>
    </location>
</feature>
<keyword evidence="2" id="KW-0472">Membrane</keyword>
<evidence type="ECO:0008006" key="5">
    <source>
        <dbReference type="Google" id="ProtNLM"/>
    </source>
</evidence>
<dbReference type="EMBL" id="GL883008">
    <property type="protein sequence ID" value="EGG23353.1"/>
    <property type="molecule type" value="Genomic_DNA"/>
</dbReference>
<dbReference type="GO" id="GO:0006935">
    <property type="term" value="P:chemotaxis"/>
    <property type="evidence" value="ECO:0007669"/>
    <property type="project" value="TreeGrafter"/>
</dbReference>
<dbReference type="KEGG" id="dfa:DFA_05485"/>
<keyword evidence="4" id="KW-1185">Reference proteome</keyword>
<feature type="compositionally biased region" description="Polar residues" evidence="1">
    <location>
        <begin position="1785"/>
        <end position="1802"/>
    </location>
</feature>
<dbReference type="RefSeq" id="XP_004361204.1">
    <property type="nucleotide sequence ID" value="XM_004361147.1"/>
</dbReference>
<feature type="transmembrane region" description="Helical" evidence="2">
    <location>
        <begin position="1683"/>
        <end position="1704"/>
    </location>
</feature>
<proteinExistence type="predicted"/>
<keyword evidence="2" id="KW-0812">Transmembrane</keyword>
<feature type="transmembrane region" description="Helical" evidence="2">
    <location>
        <begin position="1509"/>
        <end position="1532"/>
    </location>
</feature>
<dbReference type="OrthoDB" id="2109252at2759"/>
<feature type="transmembrane region" description="Helical" evidence="2">
    <location>
        <begin position="1635"/>
        <end position="1655"/>
    </location>
</feature>
<accession>F4PLD1</accession>
<evidence type="ECO:0000256" key="1">
    <source>
        <dbReference type="SAM" id="MobiDB-lite"/>
    </source>
</evidence>
<sequence length="1802" mass="199185">MKVKQYYDYLFVVTILLFLILVTGTVKGELSNAKLVSSNYTLKTVDIVGGKVELVTGELVFDRELFRLQSTVCANDTNCVLPVCPPCDYTTDNPNGCGVVDPSCPPTSTCPLASQLCDLSLPMNQYEIISQFDTPLLRTTPGTVWMESISRYRFYIGSTCKAYKFHLDIVQGDLFSATFYINPANGSIRHHFSNTQRDITVTMCPTDTRLIDTEIDMGNYGTQFLEIINTSPDDAKYIIQIDTFDMNPVSIPPPTCSQIISGIQCLNNGMTIPDNGTPLTVPRTYSFTIDKCENITVQHQYATSGYPDIYVKIEDASVSNQKFDYKSPGQTHEQIVFQLCPNTGNNLKTIFIALYPTIVGQKSNVFVSTGGIMQSVPLTQVTSIQSGTWMLAGTSTIILNQTRSLHCHSFGFDCYDLIPSTPRLFSNPLYPVPDIYLNQSLSEFQHLELNEETNPMIKNTYQFGIIISSRYYQYSISNNSWIKEFIKDGNNVMVQLLDNLVDDQGNVVSGNYSLGDSKTPLCNHTAFKEIDSEQEGLIEAIEDSVNEHAVQRVRYQFDLLMMRDSYFLCESLAQQMIHVEQTKKFGNSTACLDPGNRLDPCCTFSALYNHSCGPTEGQWDRTEFKEVLGDMVSESCVSPSCVTSLLRNYAQTYLGRQSSACAVEQKEVYDATDPMYNLFRFCHQNTTLGVRCKQNADCSVLGSSARCNPRDGQCMAPYRDIELAFVTCLVNIVPPSTLVDFLAKYNISQDDNSTMISFTHAKFSTNKDCVTPYTIDKNTRQSYRYVTPDGTVPRYCYRGINSFDRSDVLQSYDTCYQGDERFMWTASDLAINNCTDFYKCDWMGSQGTLDAFYGNVGDLGAACNSPAKPTSFCGECDTDPTRNCYVDNTLDATTCPTKFACYHPTPGNPLDPEKPVTFTQPNSNFETADSADQCRLEHGSCNVPCGLKCSARQSCVIPLAPQETVCLPTLYGGVLDAQVTVPTGEIYCSYYSTNGSLSQAQCQFTGSFTDCNAFNSLGQQQLVQQCGVCGANGNFKACACKLEVEPCKTMDQCKSAGGACTDMFYFVNEIAGYPPGQPKCLFGQPKVVDASHIATLPQCAYGKEQESPIGCFSVNTTFIGNSAACTAAGGTLWQAATNQLQCRNRYPDRCLSVDRSETFIPPLSRRYMDKPQDDCNNGKILGDNWRPTFAWVPAQWTNGTAVPLSWRTTQGMVPIAQLNYSFSYQSMFEAFQGASTRRLALTFKSEMLCRSSLSKSTLIPFSCSCGVDNDENDADTCFNIQNDPIDTIIKPCTLDAATFPLGDDEGSKGNITFSLGAVRGYICVSVGIGQIFSDSLKAKQVVALSSDFVPSLAPPDYSVFNDNGGVVGKALADGLILRIFDKGINNFDLCIIQSISSSSEFPKQDFAILVDEQKGIVHPLECETTQGGGATCCNIKSNTLPEPVGTNKILLIQRTNDWKKKNYQSISSSNQAVVYTLGALFLVPFIIGSIEVVYFIYAHFFKKLEVKVVHILFVFLTIFSFIRGIYFIILGSGVLKDNANVADYILVVLPTFLYFTAFTIVIIIWYILSRDSMQRVDNIYKRINRLIIGVNILLYLLFIGIVLVFNFYIGDPPPTCNGRVSAGYENSTPQRVVSILYASIQAILSGALGLSFIYYGRKVIQKLSHFKQNLVNANNQMKKTVSMAIICSVGFLLHCIFIIILVTVKPKNVVFSFIGLVVTEIVPVMTLLFNYTQVPFGLSQVFLKDKSIKDNGNEPGGVELQSNTSTSSSYSSSVSSSTRSKTMTVRTLTQSQASLNSSAVRG</sequence>